<comment type="similarity">
    <text evidence="1">Belongs to the Gfo/Idh/MocA family.</text>
</comment>
<keyword evidence="10" id="KW-1185">Reference proteome</keyword>
<name>A0A9P8YH71_9PEZI</name>
<dbReference type="InterPro" id="IPR036291">
    <property type="entry name" value="NAD(P)-bd_dom_sf"/>
</dbReference>
<feature type="domain" description="GFO/IDH/MocA-like oxidoreductase" evidence="8">
    <location>
        <begin position="213"/>
        <end position="293"/>
    </location>
</feature>
<protein>
    <recommendedName>
        <fullName evidence="3">D-xylose 1-dehydrogenase (NADP(+), D-xylono-1,5-lactone-forming)</fullName>
        <ecNumber evidence="3">1.1.1.179</ecNumber>
    </recommendedName>
    <alternativeName>
        <fullName evidence="4">D-xylose-NADP dehydrogenase</fullName>
    </alternativeName>
</protein>
<dbReference type="AlphaFoldDB" id="A0A9P8YH71"/>
<evidence type="ECO:0000256" key="5">
    <source>
        <dbReference type="ARBA" id="ARBA00049233"/>
    </source>
</evidence>
<evidence type="ECO:0000259" key="8">
    <source>
        <dbReference type="Pfam" id="PF22725"/>
    </source>
</evidence>
<dbReference type="GO" id="GO:0000166">
    <property type="term" value="F:nucleotide binding"/>
    <property type="evidence" value="ECO:0007669"/>
    <property type="project" value="InterPro"/>
</dbReference>
<comment type="caution">
    <text evidence="9">The sequence shown here is derived from an EMBL/GenBank/DDBJ whole genome shotgun (WGS) entry which is preliminary data.</text>
</comment>
<feature type="domain" description="Gfo/Idh/MocA-like oxidoreductase N-terminal" evidence="7">
    <location>
        <begin position="28"/>
        <end position="133"/>
    </location>
</feature>
<dbReference type="EC" id="1.1.1.179" evidence="3"/>
<dbReference type="InterPro" id="IPR055170">
    <property type="entry name" value="GFO_IDH_MocA-like_dom"/>
</dbReference>
<dbReference type="SUPFAM" id="SSF55347">
    <property type="entry name" value="Glyceraldehyde-3-phosphate dehydrogenase-like, C-terminal domain"/>
    <property type="match status" value="1"/>
</dbReference>
<evidence type="ECO:0000259" key="7">
    <source>
        <dbReference type="Pfam" id="PF01408"/>
    </source>
</evidence>
<dbReference type="InterPro" id="IPR000683">
    <property type="entry name" value="Gfo/Idh/MocA-like_OxRdtase_N"/>
</dbReference>
<dbReference type="Pfam" id="PF01408">
    <property type="entry name" value="GFO_IDH_MocA"/>
    <property type="match status" value="1"/>
</dbReference>
<dbReference type="RefSeq" id="XP_046017992.1">
    <property type="nucleotide sequence ID" value="XM_046162393.1"/>
</dbReference>
<dbReference type="Gene3D" id="3.30.360.10">
    <property type="entry name" value="Dihydrodipicolinate Reductase, domain 2"/>
    <property type="match status" value="1"/>
</dbReference>
<evidence type="ECO:0000256" key="2">
    <source>
        <dbReference type="ARBA" id="ARBA00023002"/>
    </source>
</evidence>
<dbReference type="PANTHER" id="PTHR22604:SF105">
    <property type="entry name" value="TRANS-1,2-DIHYDROBENZENE-1,2-DIOL DEHYDROGENASE"/>
    <property type="match status" value="1"/>
</dbReference>
<dbReference type="InterPro" id="IPR050984">
    <property type="entry name" value="Gfo/Idh/MocA_domain"/>
</dbReference>
<evidence type="ECO:0000256" key="4">
    <source>
        <dbReference type="ARBA" id="ARBA00042988"/>
    </source>
</evidence>
<dbReference type="GeneID" id="70191939"/>
<dbReference type="PANTHER" id="PTHR22604">
    <property type="entry name" value="OXIDOREDUCTASES"/>
    <property type="match status" value="1"/>
</dbReference>
<feature type="region of interest" description="Disordered" evidence="6">
    <location>
        <begin position="365"/>
        <end position="422"/>
    </location>
</feature>
<gene>
    <name evidence="9" type="ORF">B0I36DRAFT_426507</name>
</gene>
<keyword evidence="2" id="KW-0560">Oxidoreductase</keyword>
<feature type="compositionally biased region" description="Low complexity" evidence="6">
    <location>
        <begin position="376"/>
        <end position="415"/>
    </location>
</feature>
<sequence length="505" mass="54856">MSGLLDAVRRNWHMVNAEPVQKTEAPLRLGLIGASSIAPHSIINPVRTHADIVVHAVAARDVERAKAFAAKHDIPVVKNSYQDLLDDPEIDCVYISLPNSLHYEWALRALKAGKHTLLEKPGVSNSSEAEIVFRHPLLTPYALHVGPAGAAQVSTQKRDSRGDMLTGGGGALSVPPVLLEAMHTLFHPAWAAFMDYVDPQSVASARVTAYIPSVVFGNDSNRFRFELGGGALMDIGGYTASALLRVFGGRPPLDCLRCDTEPALLDPRCDKHFRAQYRFPNGGLGEMEGHLRASIDKIKPVVTVTHRPVVVPANNAAAAAASGVEYPIAAGHEIVRVRTVKFNRFLMPTFYHSIEVHDEYTLQQQQQVSGSGGSGSSRRASAAATHARLASTSTRSSAASSSSTTTVRLGSSGSSGRDGGVVKRWKKSQTVRAYTFEDAGRGQRGDASWTTYRYQLEQFVNKVRGRRPGQWFSAQDSLEVMRMLDMAYVTAGLPLRPTSNFTLEM</sequence>
<accession>A0A9P8YH71</accession>
<evidence type="ECO:0000256" key="6">
    <source>
        <dbReference type="SAM" id="MobiDB-lite"/>
    </source>
</evidence>
<dbReference type="Pfam" id="PF22725">
    <property type="entry name" value="GFO_IDH_MocA_C3"/>
    <property type="match status" value="1"/>
</dbReference>
<evidence type="ECO:0000313" key="10">
    <source>
        <dbReference type="Proteomes" id="UP000756346"/>
    </source>
</evidence>
<organism evidence="9 10">
    <name type="scientific">Microdochium trichocladiopsis</name>
    <dbReference type="NCBI Taxonomy" id="1682393"/>
    <lineage>
        <taxon>Eukaryota</taxon>
        <taxon>Fungi</taxon>
        <taxon>Dikarya</taxon>
        <taxon>Ascomycota</taxon>
        <taxon>Pezizomycotina</taxon>
        <taxon>Sordariomycetes</taxon>
        <taxon>Xylariomycetidae</taxon>
        <taxon>Xylariales</taxon>
        <taxon>Microdochiaceae</taxon>
        <taxon>Microdochium</taxon>
    </lineage>
</organism>
<dbReference type="SUPFAM" id="SSF51735">
    <property type="entry name" value="NAD(P)-binding Rossmann-fold domains"/>
    <property type="match status" value="1"/>
</dbReference>
<comment type="catalytic activity">
    <reaction evidence="5">
        <text>D-xylose + NADP(+) = D-xylono-1,5-lactone + NADPH + H(+)</text>
        <dbReference type="Rhea" id="RHEA:22000"/>
        <dbReference type="ChEBI" id="CHEBI:15378"/>
        <dbReference type="ChEBI" id="CHEBI:15867"/>
        <dbReference type="ChEBI" id="CHEBI:53455"/>
        <dbReference type="ChEBI" id="CHEBI:57783"/>
        <dbReference type="ChEBI" id="CHEBI:58349"/>
        <dbReference type="EC" id="1.1.1.179"/>
    </reaction>
</comment>
<evidence type="ECO:0000256" key="1">
    <source>
        <dbReference type="ARBA" id="ARBA00010928"/>
    </source>
</evidence>
<evidence type="ECO:0000256" key="3">
    <source>
        <dbReference type="ARBA" id="ARBA00038984"/>
    </source>
</evidence>
<reference evidence="9" key="1">
    <citation type="journal article" date="2021" name="Nat. Commun.">
        <title>Genetic determinants of endophytism in the Arabidopsis root mycobiome.</title>
        <authorList>
            <person name="Mesny F."/>
            <person name="Miyauchi S."/>
            <person name="Thiergart T."/>
            <person name="Pickel B."/>
            <person name="Atanasova L."/>
            <person name="Karlsson M."/>
            <person name="Huettel B."/>
            <person name="Barry K.W."/>
            <person name="Haridas S."/>
            <person name="Chen C."/>
            <person name="Bauer D."/>
            <person name="Andreopoulos W."/>
            <person name="Pangilinan J."/>
            <person name="LaButti K."/>
            <person name="Riley R."/>
            <person name="Lipzen A."/>
            <person name="Clum A."/>
            <person name="Drula E."/>
            <person name="Henrissat B."/>
            <person name="Kohler A."/>
            <person name="Grigoriev I.V."/>
            <person name="Martin F.M."/>
            <person name="Hacquard S."/>
        </authorList>
    </citation>
    <scope>NUCLEOTIDE SEQUENCE</scope>
    <source>
        <strain evidence="9">MPI-CAGE-CH-0230</strain>
    </source>
</reference>
<evidence type="ECO:0000313" key="9">
    <source>
        <dbReference type="EMBL" id="KAH7039937.1"/>
    </source>
</evidence>
<dbReference type="GO" id="GO:0047837">
    <property type="term" value="F:D-xylose 1-dehydrogenase (NADP+) activity"/>
    <property type="evidence" value="ECO:0007669"/>
    <property type="project" value="UniProtKB-EC"/>
</dbReference>
<proteinExistence type="inferred from homology"/>
<dbReference type="Proteomes" id="UP000756346">
    <property type="component" value="Unassembled WGS sequence"/>
</dbReference>
<dbReference type="Gene3D" id="3.40.50.720">
    <property type="entry name" value="NAD(P)-binding Rossmann-like Domain"/>
    <property type="match status" value="1"/>
</dbReference>
<dbReference type="EMBL" id="JAGTJQ010000001">
    <property type="protein sequence ID" value="KAH7039937.1"/>
    <property type="molecule type" value="Genomic_DNA"/>
</dbReference>
<dbReference type="OrthoDB" id="6417021at2759"/>